<dbReference type="OrthoDB" id="9814556at2"/>
<reference evidence="13 14" key="1">
    <citation type="submission" date="2016-03" db="EMBL/GenBank/DDBJ databases">
        <title>Draft genome sequence of Paenibacillus antarcticus CECT 5836.</title>
        <authorList>
            <person name="Shin S.-K."/>
            <person name="Yi H."/>
        </authorList>
    </citation>
    <scope>NUCLEOTIDE SEQUENCE [LARGE SCALE GENOMIC DNA]</scope>
    <source>
        <strain evidence="13 14">CECT 5836</strain>
    </source>
</reference>
<dbReference type="InterPro" id="IPR036188">
    <property type="entry name" value="FAD/NAD-bd_sf"/>
</dbReference>
<comment type="similarity">
    <text evidence="5">Belongs to the carotenoid/retinoid oxidoreductase family. CrtP subfamily.</text>
</comment>
<comment type="caution">
    <text evidence="13">The sequence shown here is derived from an EMBL/GenBank/DDBJ whole genome shotgun (WGS) entry which is preliminary data.</text>
</comment>
<gene>
    <name evidence="13" type="ORF">PBAT_05450</name>
</gene>
<keyword evidence="14" id="KW-1185">Reference proteome</keyword>
<dbReference type="Pfam" id="PF01593">
    <property type="entry name" value="Amino_oxidase"/>
    <property type="match status" value="1"/>
</dbReference>
<dbReference type="Proteomes" id="UP000077355">
    <property type="component" value="Unassembled WGS sequence"/>
</dbReference>
<evidence type="ECO:0000256" key="2">
    <source>
        <dbReference type="ARBA" id="ARBA00022746"/>
    </source>
</evidence>
<feature type="transmembrane region" description="Helical" evidence="11">
    <location>
        <begin position="12"/>
        <end position="33"/>
    </location>
</feature>
<evidence type="ECO:0000256" key="8">
    <source>
        <dbReference type="ARBA" id="ARBA00042619"/>
    </source>
</evidence>
<evidence type="ECO:0000256" key="9">
    <source>
        <dbReference type="ARBA" id="ARBA00048532"/>
    </source>
</evidence>
<keyword evidence="11" id="KW-0472">Membrane</keyword>
<dbReference type="SUPFAM" id="SSF51905">
    <property type="entry name" value="FAD/NAD(P)-binding domain"/>
    <property type="match status" value="1"/>
</dbReference>
<protein>
    <recommendedName>
        <fullName evidence="6">4,4'-diaponeurosporene oxygenase</fullName>
    </recommendedName>
    <alternativeName>
        <fullName evidence="7">4,4'-diaponeurosporene oxidase</fullName>
    </alternativeName>
    <alternativeName>
        <fullName evidence="8">Carotenoid oxidase</fullName>
    </alternativeName>
</protein>
<evidence type="ECO:0000256" key="5">
    <source>
        <dbReference type="ARBA" id="ARBA00038194"/>
    </source>
</evidence>
<dbReference type="AlphaFoldDB" id="A0A162MDZ5"/>
<evidence type="ECO:0000313" key="14">
    <source>
        <dbReference type="Proteomes" id="UP000077355"/>
    </source>
</evidence>
<feature type="domain" description="Amine oxidase" evidence="12">
    <location>
        <begin position="20"/>
        <end position="490"/>
    </location>
</feature>
<dbReference type="InterPro" id="IPR014105">
    <property type="entry name" value="Carotenoid/retinoid_OxRdtase"/>
</dbReference>
<comment type="pathway">
    <text evidence="4">Carotenoid biosynthesis; staphyloxanthin biosynthesis; staphyloxanthin from farnesyl diphosphate: step 3/5.</text>
</comment>
<keyword evidence="11" id="KW-0812">Transmembrane</keyword>
<dbReference type="GO" id="GO:0016117">
    <property type="term" value="P:carotenoid biosynthetic process"/>
    <property type="evidence" value="ECO:0007669"/>
    <property type="project" value="UniProtKB-KW"/>
</dbReference>
<accession>A0A162MDZ5</accession>
<comment type="cofactor">
    <cofactor evidence="1">
        <name>FAD</name>
        <dbReference type="ChEBI" id="CHEBI:57692"/>
    </cofactor>
</comment>
<comment type="catalytic activity">
    <reaction evidence="9">
        <text>all-trans-4,4'-diaponeurosporene + 2 AH2 + 2 O2 = 4,4'-diaponeurosporenal + 2 A + 3 H2O</text>
        <dbReference type="Rhea" id="RHEA:56104"/>
        <dbReference type="ChEBI" id="CHEBI:13193"/>
        <dbReference type="ChEBI" id="CHEBI:15377"/>
        <dbReference type="ChEBI" id="CHEBI:15379"/>
        <dbReference type="ChEBI" id="CHEBI:17499"/>
        <dbReference type="ChEBI" id="CHEBI:62743"/>
        <dbReference type="ChEBI" id="CHEBI:79065"/>
    </reaction>
</comment>
<evidence type="ECO:0000313" key="13">
    <source>
        <dbReference type="EMBL" id="OAB47655.1"/>
    </source>
</evidence>
<evidence type="ECO:0000256" key="7">
    <source>
        <dbReference type="ARBA" id="ARBA00041900"/>
    </source>
</evidence>
<dbReference type="InterPro" id="IPR002937">
    <property type="entry name" value="Amino_oxidase"/>
</dbReference>
<dbReference type="PANTHER" id="PTHR43734">
    <property type="entry name" value="PHYTOENE DESATURASE"/>
    <property type="match status" value="1"/>
</dbReference>
<evidence type="ECO:0000256" key="10">
    <source>
        <dbReference type="RuleBase" id="RU362075"/>
    </source>
</evidence>
<evidence type="ECO:0000256" key="4">
    <source>
        <dbReference type="ARBA" id="ARBA00037901"/>
    </source>
</evidence>
<dbReference type="EMBL" id="LVJI01000006">
    <property type="protein sequence ID" value="OAB47655.1"/>
    <property type="molecule type" value="Genomic_DNA"/>
</dbReference>
<organism evidence="13 14">
    <name type="scientific">Paenibacillus antarcticus</name>
    <dbReference type="NCBI Taxonomy" id="253703"/>
    <lineage>
        <taxon>Bacteria</taxon>
        <taxon>Bacillati</taxon>
        <taxon>Bacillota</taxon>
        <taxon>Bacilli</taxon>
        <taxon>Bacillales</taxon>
        <taxon>Paenibacillaceae</taxon>
        <taxon>Paenibacillus</taxon>
    </lineage>
</organism>
<sequence length="499" mass="55736">MEGEVVWMNRKVIIVGSGFGGLSCAITMAARGWGVTLIERQSTLGGKLQQIQEEGYTFDRGPSTITMPNVFRDVFDKVGACMEDYVELYELEPRSRNIFADGSRVDLSRNVSRMEDQIATYSPTDALHYAAYIKEAGLLYQHAEAQFMNKLLLSWRDKANLPMLRSLWRVRPFTTLQKLLERYFSHPNTLAMFGRYATYVGSSPYQAPSIFAMLGHVEAKNGVYGVRGGTYRLIEAMARLARELGVSIMTDTEVTQIVVAHGRTTGVETNKGFYEAPIVVANGDVLSVNRMLIQEQDRPSMRDRRIGKYESSLSGFVTLAGVRQQYSKLLHHTVFFPHKYEPEFRDIFERRLTPADPTVYVCYSGYSEQGMAPKGGSNLFILANAPSLSGYLNWETEKKIYGDAVLSTLSQHGISGLDQGDVFKYYTPEDIARDTLAYKGSIYGISSNSIGQTFSRPSNRSKDIEGLWYVGGTTHPGGGTPMVTLSGRLVGEYITEHMV</sequence>
<dbReference type="NCBIfam" id="TIGR02734">
    <property type="entry name" value="crtI_fam"/>
    <property type="match status" value="1"/>
</dbReference>
<proteinExistence type="inferred from homology"/>
<dbReference type="Gene3D" id="3.50.50.60">
    <property type="entry name" value="FAD/NAD(P)-binding domain"/>
    <property type="match status" value="2"/>
</dbReference>
<evidence type="ECO:0000256" key="11">
    <source>
        <dbReference type="SAM" id="Phobius"/>
    </source>
</evidence>
<keyword evidence="2 10" id="KW-0125">Carotenoid biosynthesis</keyword>
<keyword evidence="11" id="KW-1133">Transmembrane helix</keyword>
<evidence type="ECO:0000256" key="1">
    <source>
        <dbReference type="ARBA" id="ARBA00001974"/>
    </source>
</evidence>
<name>A0A162MDZ5_9BACL</name>
<evidence type="ECO:0000256" key="3">
    <source>
        <dbReference type="ARBA" id="ARBA00023002"/>
    </source>
</evidence>
<dbReference type="GO" id="GO:0016491">
    <property type="term" value="F:oxidoreductase activity"/>
    <property type="evidence" value="ECO:0007669"/>
    <property type="project" value="UniProtKB-KW"/>
</dbReference>
<keyword evidence="3 10" id="KW-0560">Oxidoreductase</keyword>
<evidence type="ECO:0000256" key="6">
    <source>
        <dbReference type="ARBA" id="ARBA00039159"/>
    </source>
</evidence>
<dbReference type="PANTHER" id="PTHR43734:SF7">
    <property type="entry name" value="4,4'-DIAPONEUROSPORENE OXYGENASE"/>
    <property type="match status" value="1"/>
</dbReference>
<evidence type="ECO:0000259" key="12">
    <source>
        <dbReference type="Pfam" id="PF01593"/>
    </source>
</evidence>